<keyword evidence="3" id="KW-1185">Reference proteome</keyword>
<dbReference type="InterPro" id="IPR000182">
    <property type="entry name" value="GNAT_dom"/>
</dbReference>
<gene>
    <name evidence="2" type="ORF">FAP39_02040</name>
</gene>
<dbReference type="Proteomes" id="UP000306575">
    <property type="component" value="Unassembled WGS sequence"/>
</dbReference>
<dbReference type="InterPro" id="IPR016181">
    <property type="entry name" value="Acyl_CoA_acyltransferase"/>
</dbReference>
<evidence type="ECO:0000313" key="2">
    <source>
        <dbReference type="EMBL" id="TKZ22003.1"/>
    </source>
</evidence>
<dbReference type="PROSITE" id="PS51186">
    <property type="entry name" value="GNAT"/>
    <property type="match status" value="1"/>
</dbReference>
<dbReference type="Pfam" id="PF00583">
    <property type="entry name" value="Acetyltransf_1"/>
    <property type="match status" value="1"/>
</dbReference>
<dbReference type="OrthoDB" id="7301318at2"/>
<dbReference type="Gene3D" id="3.40.630.30">
    <property type="match status" value="1"/>
</dbReference>
<feature type="domain" description="N-acetyltransferase" evidence="1">
    <location>
        <begin position="89"/>
        <end position="243"/>
    </location>
</feature>
<evidence type="ECO:0000313" key="3">
    <source>
        <dbReference type="Proteomes" id="UP000306575"/>
    </source>
</evidence>
<dbReference type="AlphaFoldDB" id="A0A4U7N8J2"/>
<dbReference type="EMBL" id="SULI01000002">
    <property type="protein sequence ID" value="TKZ22003.1"/>
    <property type="molecule type" value="Genomic_DNA"/>
</dbReference>
<reference evidence="2 3" key="1">
    <citation type="submission" date="2019-04" db="EMBL/GenBank/DDBJ databases">
        <title>Genome sequence of Pelagicola litoralis CL-ES2.</title>
        <authorList>
            <person name="Cao J."/>
        </authorList>
    </citation>
    <scope>NUCLEOTIDE SEQUENCE [LARGE SCALE GENOMIC DNA]</scope>
    <source>
        <strain evidence="2 3">CL-ES2</strain>
    </source>
</reference>
<proteinExistence type="predicted"/>
<evidence type="ECO:0000259" key="1">
    <source>
        <dbReference type="PROSITE" id="PS51186"/>
    </source>
</evidence>
<sequence length="243" mass="26318">MSLPDAKALYATIEATWPAASVSELGPFTIRDGQGGGKRVSAATCNGPYSTDAIEAAEDAMRILGQTPMFQIREGDEALDADLAKRGYDIIDPVTMYAADVQDIATELPPRTAAIQAWEPLHIMREIWLAGGIGPERVDVMMRASSPKTGFVSRWQDKPAGASFAAIHDGIAMVHAIEIVPFQRRLGVARWLMRRAAYWTIANGGHTLAVICTTENIGANALYASLGMTVVGQYHYRILPETT</sequence>
<dbReference type="RefSeq" id="WP_138014715.1">
    <property type="nucleotide sequence ID" value="NZ_SULI01000002.1"/>
</dbReference>
<organism evidence="2 3">
    <name type="scientific">Shimia litoralis</name>
    <dbReference type="NCBI Taxonomy" id="420403"/>
    <lineage>
        <taxon>Bacteria</taxon>
        <taxon>Pseudomonadati</taxon>
        <taxon>Pseudomonadota</taxon>
        <taxon>Alphaproteobacteria</taxon>
        <taxon>Rhodobacterales</taxon>
        <taxon>Roseobacteraceae</taxon>
    </lineage>
</organism>
<dbReference type="GO" id="GO:0016747">
    <property type="term" value="F:acyltransferase activity, transferring groups other than amino-acyl groups"/>
    <property type="evidence" value="ECO:0007669"/>
    <property type="project" value="InterPro"/>
</dbReference>
<protein>
    <submittedName>
        <fullName evidence="2">GNAT family N-acetyltransferase</fullName>
    </submittedName>
</protein>
<comment type="caution">
    <text evidence="2">The sequence shown here is derived from an EMBL/GenBank/DDBJ whole genome shotgun (WGS) entry which is preliminary data.</text>
</comment>
<accession>A0A4U7N8J2</accession>
<name>A0A4U7N8J2_9RHOB</name>
<dbReference type="SUPFAM" id="SSF55729">
    <property type="entry name" value="Acyl-CoA N-acyltransferases (Nat)"/>
    <property type="match status" value="1"/>
</dbReference>
<keyword evidence="2" id="KW-0808">Transferase</keyword>